<reference evidence="2" key="1">
    <citation type="submission" date="2020-11" db="EMBL/GenBank/DDBJ databases">
        <authorList>
            <consortium name="DOE Joint Genome Institute"/>
            <person name="Ahrendt S."/>
            <person name="Riley R."/>
            <person name="Andreopoulos W."/>
            <person name="Labutti K."/>
            <person name="Pangilinan J."/>
            <person name="Ruiz-Duenas F.J."/>
            <person name="Barrasa J.M."/>
            <person name="Sanchez-Garcia M."/>
            <person name="Camarero S."/>
            <person name="Miyauchi S."/>
            <person name="Serrano A."/>
            <person name="Linde D."/>
            <person name="Babiker R."/>
            <person name="Drula E."/>
            <person name="Ayuso-Fernandez I."/>
            <person name="Pacheco R."/>
            <person name="Padilla G."/>
            <person name="Ferreira P."/>
            <person name="Barriuso J."/>
            <person name="Kellner H."/>
            <person name="Castanera R."/>
            <person name="Alfaro M."/>
            <person name="Ramirez L."/>
            <person name="Pisabarro A.G."/>
            <person name="Kuo A."/>
            <person name="Tritt A."/>
            <person name="Lipzen A."/>
            <person name="He G."/>
            <person name="Yan M."/>
            <person name="Ng V."/>
            <person name="Cullen D."/>
            <person name="Martin F."/>
            <person name="Rosso M.-N."/>
            <person name="Henrissat B."/>
            <person name="Hibbett D."/>
            <person name="Martinez A.T."/>
            <person name="Grigoriev I.V."/>
        </authorList>
    </citation>
    <scope>NUCLEOTIDE SEQUENCE</scope>
    <source>
        <strain evidence="2">CIRM-BRFM 674</strain>
    </source>
</reference>
<comment type="caution">
    <text evidence="2">The sequence shown here is derived from an EMBL/GenBank/DDBJ whole genome shotgun (WGS) entry which is preliminary data.</text>
</comment>
<evidence type="ECO:0000256" key="1">
    <source>
        <dbReference type="SAM" id="MobiDB-lite"/>
    </source>
</evidence>
<proteinExistence type="predicted"/>
<feature type="region of interest" description="Disordered" evidence="1">
    <location>
        <begin position="65"/>
        <end position="84"/>
    </location>
</feature>
<dbReference type="EMBL" id="MU155800">
    <property type="protein sequence ID" value="KAF9470945.1"/>
    <property type="molecule type" value="Genomic_DNA"/>
</dbReference>
<organism evidence="2 3">
    <name type="scientific">Pholiota conissans</name>
    <dbReference type="NCBI Taxonomy" id="109636"/>
    <lineage>
        <taxon>Eukaryota</taxon>
        <taxon>Fungi</taxon>
        <taxon>Dikarya</taxon>
        <taxon>Basidiomycota</taxon>
        <taxon>Agaricomycotina</taxon>
        <taxon>Agaricomycetes</taxon>
        <taxon>Agaricomycetidae</taxon>
        <taxon>Agaricales</taxon>
        <taxon>Agaricineae</taxon>
        <taxon>Strophariaceae</taxon>
        <taxon>Pholiota</taxon>
    </lineage>
</organism>
<evidence type="ECO:0000313" key="3">
    <source>
        <dbReference type="Proteomes" id="UP000807469"/>
    </source>
</evidence>
<accession>A0A9P5YNR5</accession>
<sequence length="84" mass="9201">MDLMSANKPQTRRRTLNAEELEADLLYAVLTYRGELASCRLFQGGARIGPPNGFSKLTWPKVMSTGIATDGDEPGDRAGNGCWR</sequence>
<dbReference type="Proteomes" id="UP000807469">
    <property type="component" value="Unassembled WGS sequence"/>
</dbReference>
<dbReference type="AlphaFoldDB" id="A0A9P5YNR5"/>
<keyword evidence="3" id="KW-1185">Reference proteome</keyword>
<protein>
    <submittedName>
        <fullName evidence="2">Uncharacterized protein</fullName>
    </submittedName>
</protein>
<evidence type="ECO:0000313" key="2">
    <source>
        <dbReference type="EMBL" id="KAF9470945.1"/>
    </source>
</evidence>
<name>A0A9P5YNR5_9AGAR</name>
<gene>
    <name evidence="2" type="ORF">BDN70DRAFT_888613</name>
</gene>